<dbReference type="GO" id="GO:0015293">
    <property type="term" value="F:symporter activity"/>
    <property type="evidence" value="ECO:0007669"/>
    <property type="project" value="TreeGrafter"/>
</dbReference>
<name>A0A9X1HL94_9BACT</name>
<dbReference type="AlphaFoldDB" id="A0A9X1HL94"/>
<evidence type="ECO:0000256" key="12">
    <source>
        <dbReference type="SAM" id="Phobius"/>
    </source>
</evidence>
<dbReference type="InterPro" id="IPR001734">
    <property type="entry name" value="Na/solute_symporter"/>
</dbReference>
<keyword evidence="8" id="KW-0406">Ion transport</keyword>
<feature type="transmembrane region" description="Helical" evidence="12">
    <location>
        <begin position="6"/>
        <end position="23"/>
    </location>
</feature>
<feature type="transmembrane region" description="Helical" evidence="12">
    <location>
        <begin position="431"/>
        <end position="448"/>
    </location>
</feature>
<keyword evidence="10" id="KW-0739">Sodium transport</keyword>
<proteinExistence type="inferred from homology"/>
<dbReference type="PANTHER" id="PTHR42985">
    <property type="entry name" value="SODIUM-COUPLED MONOCARBOXYLATE TRANSPORTER"/>
    <property type="match status" value="1"/>
</dbReference>
<dbReference type="PROSITE" id="PS50283">
    <property type="entry name" value="NA_SOLUT_SYMP_3"/>
    <property type="match status" value="1"/>
</dbReference>
<dbReference type="PANTHER" id="PTHR42985:SF47">
    <property type="entry name" value="INTEGRAL MEMBRANE TRANSPORT PROTEIN"/>
    <property type="match status" value="1"/>
</dbReference>
<dbReference type="RefSeq" id="WP_225697345.1">
    <property type="nucleotide sequence ID" value="NZ_JAIXNE010000001.1"/>
</dbReference>
<feature type="transmembrane region" description="Helical" evidence="12">
    <location>
        <begin position="374"/>
        <end position="394"/>
    </location>
</feature>
<dbReference type="CDD" id="cd10326">
    <property type="entry name" value="SLC5sbd_NIS-like"/>
    <property type="match status" value="1"/>
</dbReference>
<comment type="caution">
    <text evidence="13">The sequence shown here is derived from an EMBL/GenBank/DDBJ whole genome shotgun (WGS) entry which is preliminary data.</text>
</comment>
<evidence type="ECO:0000313" key="13">
    <source>
        <dbReference type="EMBL" id="MCA6074248.1"/>
    </source>
</evidence>
<dbReference type="InterPro" id="IPR051163">
    <property type="entry name" value="Sodium:Solute_Symporter_SSF"/>
</dbReference>
<feature type="transmembrane region" description="Helical" evidence="12">
    <location>
        <begin position="43"/>
        <end position="66"/>
    </location>
</feature>
<feature type="transmembrane region" description="Helical" evidence="12">
    <location>
        <begin position="271"/>
        <end position="295"/>
    </location>
</feature>
<evidence type="ECO:0000256" key="4">
    <source>
        <dbReference type="ARBA" id="ARBA00022475"/>
    </source>
</evidence>
<evidence type="ECO:0000256" key="6">
    <source>
        <dbReference type="ARBA" id="ARBA00022989"/>
    </source>
</evidence>
<reference evidence="13" key="1">
    <citation type="submission" date="2021-09" db="EMBL/GenBank/DDBJ databases">
        <title>Fulvivirga sp. isolated from coastal sediment.</title>
        <authorList>
            <person name="Yu H."/>
        </authorList>
    </citation>
    <scope>NUCLEOTIDE SEQUENCE</scope>
    <source>
        <strain evidence="13">1062</strain>
    </source>
</reference>
<feature type="transmembrane region" description="Helical" evidence="12">
    <location>
        <begin position="233"/>
        <end position="250"/>
    </location>
</feature>
<accession>A0A9X1HL94</accession>
<dbReference type="Pfam" id="PF00474">
    <property type="entry name" value="SSF"/>
    <property type="match status" value="1"/>
</dbReference>
<evidence type="ECO:0000256" key="1">
    <source>
        <dbReference type="ARBA" id="ARBA00004651"/>
    </source>
</evidence>
<feature type="transmembrane region" description="Helical" evidence="12">
    <location>
        <begin position="460"/>
        <end position="480"/>
    </location>
</feature>
<comment type="subcellular location">
    <subcellularLocation>
        <location evidence="1">Cell membrane</location>
        <topology evidence="1">Multi-pass membrane protein</topology>
    </subcellularLocation>
</comment>
<feature type="transmembrane region" description="Helical" evidence="12">
    <location>
        <begin position="406"/>
        <end position="424"/>
    </location>
</feature>
<evidence type="ECO:0000256" key="3">
    <source>
        <dbReference type="ARBA" id="ARBA00022448"/>
    </source>
</evidence>
<keyword evidence="14" id="KW-1185">Reference proteome</keyword>
<keyword evidence="7" id="KW-0915">Sodium</keyword>
<feature type="transmembrane region" description="Helical" evidence="12">
    <location>
        <begin position="78"/>
        <end position="98"/>
    </location>
</feature>
<dbReference type="InterPro" id="IPR038377">
    <property type="entry name" value="Na/Glc_symporter_sf"/>
</dbReference>
<dbReference type="Proteomes" id="UP001139409">
    <property type="component" value="Unassembled WGS sequence"/>
</dbReference>
<dbReference type="GO" id="GO:0005886">
    <property type="term" value="C:plasma membrane"/>
    <property type="evidence" value="ECO:0007669"/>
    <property type="project" value="UniProtKB-SubCell"/>
</dbReference>
<protein>
    <submittedName>
        <fullName evidence="13">Sodium:solute symporter</fullName>
    </submittedName>
</protein>
<dbReference type="GO" id="GO:0006814">
    <property type="term" value="P:sodium ion transport"/>
    <property type="evidence" value="ECO:0007669"/>
    <property type="project" value="UniProtKB-KW"/>
</dbReference>
<keyword evidence="3" id="KW-0813">Transport</keyword>
<keyword evidence="6 12" id="KW-1133">Transmembrane helix</keyword>
<keyword evidence="9 12" id="KW-0472">Membrane</keyword>
<feature type="transmembrane region" description="Helical" evidence="12">
    <location>
        <begin position="119"/>
        <end position="146"/>
    </location>
</feature>
<sequence>MSATTVILIIGAYFLLLIGISFLTASKADSSTFFTGNRQSPWYLVAFGMIGASLSGVTFISVPGWVGTSQFSYLQVVLGYLVGYFVIATVLMPLYYRLNLVSIYGYLEQRFGFWSYKTGAFYFLLSRTIGAAFRLFLVAGVLQLAIFDAWNVPFHITVFITILLIWLYTFRGGIRTIVWTDTLQTLFMLMAVVFAIYLIGDELDMTTGMMVEAVRESEYSKIFFWEWEGPKNFFKQFISGAFIAIVMTGLDQDMMQKNLTCRNLQDAQKNMFWFSITLVFVNLLFLMLGALLYIYAGTKGIAIPERTDDLFPMLALDYFPVVAGITFLLGITAAAYSSADSALTALTTSFCVDFLGFKREETLELRVSQRRKRFMVHIGFSLLLFLLIVLFREVLDGAVIQKVFEAAGYTYGPLLGLYAFGLFTKKQVRDPLVPVICLISPVLSYLLNINSEKLLFGYKFGFEILLVNGLFTFIGMVLLIKSGRPHDNEDGLAVQHKTN</sequence>
<dbReference type="Gene3D" id="1.20.1730.10">
    <property type="entry name" value="Sodium/glucose cotransporter"/>
    <property type="match status" value="1"/>
</dbReference>
<feature type="transmembrane region" description="Helical" evidence="12">
    <location>
        <begin position="315"/>
        <end position="336"/>
    </location>
</feature>
<evidence type="ECO:0000256" key="9">
    <source>
        <dbReference type="ARBA" id="ARBA00023136"/>
    </source>
</evidence>
<dbReference type="EMBL" id="JAIXNE010000001">
    <property type="protein sequence ID" value="MCA6074248.1"/>
    <property type="molecule type" value="Genomic_DNA"/>
</dbReference>
<organism evidence="13 14">
    <name type="scientific">Fulvivirga sedimenti</name>
    <dbReference type="NCBI Taxonomy" id="2879465"/>
    <lineage>
        <taxon>Bacteria</taxon>
        <taxon>Pseudomonadati</taxon>
        <taxon>Bacteroidota</taxon>
        <taxon>Cytophagia</taxon>
        <taxon>Cytophagales</taxon>
        <taxon>Fulvivirgaceae</taxon>
        <taxon>Fulvivirga</taxon>
    </lineage>
</organism>
<evidence type="ECO:0000256" key="2">
    <source>
        <dbReference type="ARBA" id="ARBA00006434"/>
    </source>
</evidence>
<evidence type="ECO:0000313" key="14">
    <source>
        <dbReference type="Proteomes" id="UP001139409"/>
    </source>
</evidence>
<evidence type="ECO:0000256" key="11">
    <source>
        <dbReference type="RuleBase" id="RU362091"/>
    </source>
</evidence>
<keyword evidence="4" id="KW-1003">Cell membrane</keyword>
<feature type="transmembrane region" description="Helical" evidence="12">
    <location>
        <begin position="152"/>
        <end position="170"/>
    </location>
</feature>
<evidence type="ECO:0000256" key="8">
    <source>
        <dbReference type="ARBA" id="ARBA00023065"/>
    </source>
</evidence>
<evidence type="ECO:0000256" key="10">
    <source>
        <dbReference type="ARBA" id="ARBA00023201"/>
    </source>
</evidence>
<feature type="transmembrane region" description="Helical" evidence="12">
    <location>
        <begin position="182"/>
        <end position="200"/>
    </location>
</feature>
<gene>
    <name evidence="13" type="ORF">LDX50_05175</name>
</gene>
<evidence type="ECO:0000256" key="5">
    <source>
        <dbReference type="ARBA" id="ARBA00022692"/>
    </source>
</evidence>
<evidence type="ECO:0000256" key="7">
    <source>
        <dbReference type="ARBA" id="ARBA00023053"/>
    </source>
</evidence>
<comment type="similarity">
    <text evidence="2 11">Belongs to the sodium:solute symporter (SSF) (TC 2.A.21) family.</text>
</comment>
<keyword evidence="5 12" id="KW-0812">Transmembrane</keyword>